<dbReference type="EMBL" id="JAACXV010000365">
    <property type="protein sequence ID" value="KAF7279397.1"/>
    <property type="molecule type" value="Genomic_DNA"/>
</dbReference>
<reference evidence="2" key="1">
    <citation type="submission" date="2020-08" db="EMBL/GenBank/DDBJ databases">
        <title>Genome sequencing and assembly of the red palm weevil Rhynchophorus ferrugineus.</title>
        <authorList>
            <person name="Dias G.B."/>
            <person name="Bergman C.M."/>
            <person name="Manee M."/>
        </authorList>
    </citation>
    <scope>NUCLEOTIDE SEQUENCE</scope>
    <source>
        <strain evidence="2">AA-2017</strain>
        <tissue evidence="2">Whole larva</tissue>
    </source>
</reference>
<keyword evidence="3" id="KW-1185">Reference proteome</keyword>
<dbReference type="OrthoDB" id="8189655at2759"/>
<name>A0A834II02_RHYFE</name>
<comment type="caution">
    <text evidence="2">The sequence shown here is derived from an EMBL/GenBank/DDBJ whole genome shotgun (WGS) entry which is preliminary data.</text>
</comment>
<organism evidence="2 3">
    <name type="scientific">Rhynchophorus ferrugineus</name>
    <name type="common">Red palm weevil</name>
    <name type="synonym">Curculio ferrugineus</name>
    <dbReference type="NCBI Taxonomy" id="354439"/>
    <lineage>
        <taxon>Eukaryota</taxon>
        <taxon>Metazoa</taxon>
        <taxon>Ecdysozoa</taxon>
        <taxon>Arthropoda</taxon>
        <taxon>Hexapoda</taxon>
        <taxon>Insecta</taxon>
        <taxon>Pterygota</taxon>
        <taxon>Neoptera</taxon>
        <taxon>Endopterygota</taxon>
        <taxon>Coleoptera</taxon>
        <taxon>Polyphaga</taxon>
        <taxon>Cucujiformia</taxon>
        <taxon>Curculionidae</taxon>
        <taxon>Dryophthorinae</taxon>
        <taxon>Rhynchophorus</taxon>
    </lineage>
</organism>
<proteinExistence type="predicted"/>
<sequence>MDKKEFRVLIKYCFLKEKTIVETKTGLDAESPDTNPGKYNIKDWVEFNRPRNQETAEGRNRKQSPGRSSPGNDRHPSGLPHPSATPTPK</sequence>
<evidence type="ECO:0000313" key="3">
    <source>
        <dbReference type="Proteomes" id="UP000625711"/>
    </source>
</evidence>
<accession>A0A834II02</accession>
<feature type="region of interest" description="Disordered" evidence="1">
    <location>
        <begin position="22"/>
        <end position="89"/>
    </location>
</feature>
<dbReference type="AlphaFoldDB" id="A0A834II02"/>
<feature type="compositionally biased region" description="Basic and acidic residues" evidence="1">
    <location>
        <begin position="40"/>
        <end position="60"/>
    </location>
</feature>
<protein>
    <submittedName>
        <fullName evidence="2">Uncharacterized protein</fullName>
    </submittedName>
</protein>
<dbReference type="Proteomes" id="UP000625711">
    <property type="component" value="Unassembled WGS sequence"/>
</dbReference>
<gene>
    <name evidence="2" type="ORF">GWI33_007339</name>
</gene>
<evidence type="ECO:0000256" key="1">
    <source>
        <dbReference type="SAM" id="MobiDB-lite"/>
    </source>
</evidence>
<evidence type="ECO:0000313" key="2">
    <source>
        <dbReference type="EMBL" id="KAF7279397.1"/>
    </source>
</evidence>